<feature type="transmembrane region" description="Helical" evidence="6">
    <location>
        <begin position="82"/>
        <end position="99"/>
    </location>
</feature>
<keyword evidence="3 6" id="KW-0812">Transmembrane</keyword>
<name>A0ABT1C0W9_9HYPH</name>
<feature type="transmembrane region" description="Helical" evidence="6">
    <location>
        <begin position="306"/>
        <end position="324"/>
    </location>
</feature>
<keyword evidence="4 6" id="KW-1133">Transmembrane helix</keyword>
<dbReference type="RefSeq" id="WP_252815293.1">
    <property type="nucleotide sequence ID" value="NZ_JAMXQS010000001.1"/>
</dbReference>
<feature type="transmembrane region" description="Helical" evidence="6">
    <location>
        <begin position="281"/>
        <end position="300"/>
    </location>
</feature>
<organism evidence="7 8">
    <name type="scientific">Mesorhizobium liriopis</name>
    <dbReference type="NCBI Taxonomy" id="2953882"/>
    <lineage>
        <taxon>Bacteria</taxon>
        <taxon>Pseudomonadati</taxon>
        <taxon>Pseudomonadota</taxon>
        <taxon>Alphaproteobacteria</taxon>
        <taxon>Hyphomicrobiales</taxon>
        <taxon>Phyllobacteriaceae</taxon>
        <taxon>Mesorhizobium</taxon>
    </lineage>
</organism>
<evidence type="ECO:0000256" key="2">
    <source>
        <dbReference type="ARBA" id="ARBA00022475"/>
    </source>
</evidence>
<feature type="transmembrane region" description="Helical" evidence="6">
    <location>
        <begin position="105"/>
        <end position="124"/>
    </location>
</feature>
<feature type="transmembrane region" description="Helical" evidence="6">
    <location>
        <begin position="16"/>
        <end position="38"/>
    </location>
</feature>
<dbReference type="InterPro" id="IPR001851">
    <property type="entry name" value="ABC_transp_permease"/>
</dbReference>
<protein>
    <submittedName>
        <fullName evidence="7">ABC transporter permease</fullName>
    </submittedName>
</protein>
<evidence type="ECO:0000313" key="8">
    <source>
        <dbReference type="Proteomes" id="UP001205906"/>
    </source>
</evidence>
<dbReference type="EMBL" id="JAMXQS010000001">
    <property type="protein sequence ID" value="MCO6048483.1"/>
    <property type="molecule type" value="Genomic_DNA"/>
</dbReference>
<gene>
    <name evidence="7" type="ORF">NGM99_01600</name>
</gene>
<evidence type="ECO:0000256" key="1">
    <source>
        <dbReference type="ARBA" id="ARBA00004651"/>
    </source>
</evidence>
<feature type="transmembrane region" description="Helical" evidence="6">
    <location>
        <begin position="259"/>
        <end position="276"/>
    </location>
</feature>
<comment type="caution">
    <text evidence="7">The sequence shown here is derived from an EMBL/GenBank/DDBJ whole genome shotgun (WGS) entry which is preliminary data.</text>
</comment>
<feature type="transmembrane region" description="Helical" evidence="6">
    <location>
        <begin position="227"/>
        <end position="247"/>
    </location>
</feature>
<sequence>MSDVTGNHREGAFQRAFAFAAGTPAIATLFGCVVLLVAGQSIAPGFASLGQIAGQLNVAAILALVAAGQGIVILSGREGIDLSVGATMTLAALLAGNTMNGQDGGIAPALLAALAAGGFVGLLNGLGITVLRIPPLVMTLGMAGVITGLLIVVTQGQSSGSTAPSWAAFVTRPFLFGLPGVLFLWLLIIVLIEAGLRYTRFGINLYAVGSNDFAARLAGISVGWTRILAYVACGAFAGLAGAVLLGYTGNIFLGSGEQYILPGVIAVVLGGTSLAGGKGNYVGTAAGAFFLTLLTSFLTILSVAPAQRQIIFGVILIGFMLLYGREKATR</sequence>
<evidence type="ECO:0000256" key="4">
    <source>
        <dbReference type="ARBA" id="ARBA00022989"/>
    </source>
</evidence>
<evidence type="ECO:0000256" key="3">
    <source>
        <dbReference type="ARBA" id="ARBA00022692"/>
    </source>
</evidence>
<keyword evidence="5 6" id="KW-0472">Membrane</keyword>
<evidence type="ECO:0000256" key="5">
    <source>
        <dbReference type="ARBA" id="ARBA00023136"/>
    </source>
</evidence>
<dbReference type="Proteomes" id="UP001205906">
    <property type="component" value="Unassembled WGS sequence"/>
</dbReference>
<dbReference type="PANTHER" id="PTHR32196">
    <property type="entry name" value="ABC TRANSPORTER PERMEASE PROTEIN YPHD-RELATED-RELATED"/>
    <property type="match status" value="1"/>
</dbReference>
<comment type="subcellular location">
    <subcellularLocation>
        <location evidence="1">Cell membrane</location>
        <topology evidence="1">Multi-pass membrane protein</topology>
    </subcellularLocation>
</comment>
<feature type="transmembrane region" description="Helical" evidence="6">
    <location>
        <begin position="174"/>
        <end position="196"/>
    </location>
</feature>
<dbReference type="Pfam" id="PF02653">
    <property type="entry name" value="BPD_transp_2"/>
    <property type="match status" value="1"/>
</dbReference>
<evidence type="ECO:0000256" key="6">
    <source>
        <dbReference type="SAM" id="Phobius"/>
    </source>
</evidence>
<feature type="transmembrane region" description="Helical" evidence="6">
    <location>
        <begin position="58"/>
        <end position="75"/>
    </location>
</feature>
<evidence type="ECO:0000313" key="7">
    <source>
        <dbReference type="EMBL" id="MCO6048483.1"/>
    </source>
</evidence>
<dbReference type="PANTHER" id="PTHR32196:SF72">
    <property type="entry name" value="RIBOSE IMPORT PERMEASE PROTEIN RBSC"/>
    <property type="match status" value="1"/>
</dbReference>
<accession>A0ABT1C0W9</accession>
<feature type="transmembrane region" description="Helical" evidence="6">
    <location>
        <begin position="136"/>
        <end position="154"/>
    </location>
</feature>
<keyword evidence="8" id="KW-1185">Reference proteome</keyword>
<dbReference type="CDD" id="cd06579">
    <property type="entry name" value="TM_PBP1_transp_AraH_like"/>
    <property type="match status" value="1"/>
</dbReference>
<reference evidence="7 8" key="1">
    <citation type="submission" date="2022-06" db="EMBL/GenBank/DDBJ databases">
        <title>Mesorhizobium sp. strain RP14 Genome sequencing and assembly.</title>
        <authorList>
            <person name="Kim I."/>
        </authorList>
    </citation>
    <scope>NUCLEOTIDE SEQUENCE [LARGE SCALE GENOMIC DNA]</scope>
    <source>
        <strain evidence="8">RP14(2022)</strain>
    </source>
</reference>
<keyword evidence="2" id="KW-1003">Cell membrane</keyword>
<proteinExistence type="predicted"/>